<evidence type="ECO:0000256" key="4">
    <source>
        <dbReference type="ARBA" id="ARBA00022801"/>
    </source>
</evidence>
<evidence type="ECO:0000256" key="1">
    <source>
        <dbReference type="ARBA" id="ARBA00008455"/>
    </source>
</evidence>
<feature type="signal peptide" evidence="7">
    <location>
        <begin position="1"/>
        <end position="22"/>
    </location>
</feature>
<evidence type="ECO:0000313" key="10">
    <source>
        <dbReference type="Proteomes" id="UP001652700"/>
    </source>
</evidence>
<dbReference type="InterPro" id="IPR012599">
    <property type="entry name" value="Propeptide_C1A"/>
</dbReference>
<feature type="domain" description="Peptidase C1A papain C-terminal" evidence="8">
    <location>
        <begin position="84"/>
        <end position="326"/>
    </location>
</feature>
<dbReference type="InterPro" id="IPR038765">
    <property type="entry name" value="Papain-like_cys_pep_sf"/>
</dbReference>
<proteinExistence type="inferred from homology"/>
<dbReference type="PRINTS" id="PR00705">
    <property type="entry name" value="PAPAIN"/>
</dbReference>
<organism evidence="9 10">
    <name type="scientific">Diabrotica virgifera virgifera</name>
    <name type="common">western corn rootworm</name>
    <dbReference type="NCBI Taxonomy" id="50390"/>
    <lineage>
        <taxon>Eukaryota</taxon>
        <taxon>Metazoa</taxon>
        <taxon>Ecdysozoa</taxon>
        <taxon>Arthropoda</taxon>
        <taxon>Hexapoda</taxon>
        <taxon>Insecta</taxon>
        <taxon>Pterygota</taxon>
        <taxon>Neoptera</taxon>
        <taxon>Endopterygota</taxon>
        <taxon>Coleoptera</taxon>
        <taxon>Polyphaga</taxon>
        <taxon>Cucujiformia</taxon>
        <taxon>Chrysomeloidea</taxon>
        <taxon>Chrysomelidae</taxon>
        <taxon>Galerucinae</taxon>
        <taxon>Diabroticina</taxon>
        <taxon>Diabroticites</taxon>
        <taxon>Diabrotica</taxon>
    </lineage>
</organism>
<dbReference type="SUPFAM" id="SSF54001">
    <property type="entry name" value="Cysteine proteinases"/>
    <property type="match status" value="1"/>
</dbReference>
<protein>
    <recommendedName>
        <fullName evidence="8">Peptidase C1A papain C-terminal domain-containing protein</fullName>
    </recommendedName>
</protein>
<comment type="similarity">
    <text evidence="1">Belongs to the peptidase C1 family.</text>
</comment>
<dbReference type="PROSITE" id="PS00139">
    <property type="entry name" value="THIOL_PROTEASE_CYS"/>
    <property type="match status" value="1"/>
</dbReference>
<keyword evidence="5" id="KW-0788">Thiol protease</keyword>
<dbReference type="Proteomes" id="UP001652700">
    <property type="component" value="Unplaced"/>
</dbReference>
<evidence type="ECO:0000256" key="3">
    <source>
        <dbReference type="ARBA" id="ARBA00022729"/>
    </source>
</evidence>
<dbReference type="Gene3D" id="3.90.70.10">
    <property type="entry name" value="Cysteine proteinases"/>
    <property type="match status" value="1"/>
</dbReference>
<reference evidence="9" key="1">
    <citation type="submission" date="2025-05" db="UniProtKB">
        <authorList>
            <consortium name="EnsemblMetazoa"/>
        </authorList>
    </citation>
    <scope>IDENTIFICATION</scope>
</reference>
<dbReference type="SMART" id="SM00645">
    <property type="entry name" value="Pept_C1"/>
    <property type="match status" value="1"/>
</dbReference>
<keyword evidence="3 7" id="KW-0732">Signal</keyword>
<dbReference type="RefSeq" id="XP_050500213.1">
    <property type="nucleotide sequence ID" value="XM_050644256.1"/>
</dbReference>
<dbReference type="PANTHER" id="PTHR12411">
    <property type="entry name" value="CYSTEINE PROTEASE FAMILY C1-RELATED"/>
    <property type="match status" value="1"/>
</dbReference>
<dbReference type="GeneID" id="126880412"/>
<evidence type="ECO:0000256" key="2">
    <source>
        <dbReference type="ARBA" id="ARBA00022670"/>
    </source>
</evidence>
<keyword evidence="10" id="KW-1185">Reference proteome</keyword>
<sequence length="329" mass="36660">MQNLSKMKAVHIIALFLPVVLSDDICSPEFVDLINNKNSTWVAHSNNYDENISIEDIKKLLGVKLRDQNLRNVKVFKHSENIQVPDSFDAREHWKQCSDVISAIVDQSGCGSCWAVSAASVMSDRRCIASNGKLKIPVSAEDLLSCCSYCGDCHGTSQPERAWDYWQETGISTGGLYGSKQGCRPYSLLNCTPSCPQFYETPACKHKCDNPKLDYTKELTFGQGSVHTFNSVEDIKKEILINGPVEATFMAYQDFLCYKRGVYQHVAGNDIPDGHAVRVLGWGEENGTPYWLVANSWNEGWGDKGLFKIILGKNEVGIESNMMAARPKI</sequence>
<dbReference type="CDD" id="cd02620">
    <property type="entry name" value="Peptidase_C1A_CathepsinB"/>
    <property type="match status" value="1"/>
</dbReference>
<dbReference type="Pfam" id="PF00112">
    <property type="entry name" value="Peptidase_C1"/>
    <property type="match status" value="1"/>
</dbReference>
<dbReference type="InterPro" id="IPR000668">
    <property type="entry name" value="Peptidase_C1A_C"/>
</dbReference>
<accession>A0ABM5JQK2</accession>
<evidence type="ECO:0000256" key="5">
    <source>
        <dbReference type="ARBA" id="ARBA00022807"/>
    </source>
</evidence>
<dbReference type="InterPro" id="IPR000169">
    <property type="entry name" value="Pept_cys_AS"/>
</dbReference>
<name>A0ABM5JQK2_DIAVI</name>
<evidence type="ECO:0000256" key="6">
    <source>
        <dbReference type="ARBA" id="ARBA00023157"/>
    </source>
</evidence>
<keyword evidence="4" id="KW-0378">Hydrolase</keyword>
<dbReference type="InterPro" id="IPR025661">
    <property type="entry name" value="Pept_asp_AS"/>
</dbReference>
<evidence type="ECO:0000313" key="9">
    <source>
        <dbReference type="EnsemblMetazoa" id="XP_050500213.1"/>
    </source>
</evidence>
<keyword evidence="6" id="KW-1015">Disulfide bond</keyword>
<feature type="chain" id="PRO_5046767057" description="Peptidase C1A papain C-terminal domain-containing protein" evidence="7">
    <location>
        <begin position="23"/>
        <end position="329"/>
    </location>
</feature>
<dbReference type="PROSITE" id="PS00640">
    <property type="entry name" value="THIOL_PROTEASE_ASN"/>
    <property type="match status" value="1"/>
</dbReference>
<evidence type="ECO:0000256" key="7">
    <source>
        <dbReference type="SAM" id="SignalP"/>
    </source>
</evidence>
<dbReference type="InterPro" id="IPR013128">
    <property type="entry name" value="Peptidase_C1A"/>
</dbReference>
<dbReference type="Pfam" id="PF08127">
    <property type="entry name" value="Propeptide_C1"/>
    <property type="match status" value="1"/>
</dbReference>
<evidence type="ECO:0000259" key="8">
    <source>
        <dbReference type="SMART" id="SM00645"/>
    </source>
</evidence>
<keyword evidence="2" id="KW-0645">Protease</keyword>
<dbReference type="EnsemblMetazoa" id="XM_050644256.1">
    <property type="protein sequence ID" value="XP_050500213.1"/>
    <property type="gene ID" value="LOC126880412"/>
</dbReference>